<dbReference type="RefSeq" id="WP_241273089.1">
    <property type="nucleotide sequence ID" value="NZ_JAKZGS010000001.1"/>
</dbReference>
<sequence length="206" mass="24194">MKKEIRNTEGIEFRISEVEESKYIEGYGLRFNSESKDLGGFKEIIEPTAINENTQMDDVVALLNHNHNYVLARKSNDTDTLQLEIDSEGLKYKFEVDNEISYVKDLYRNIQKKNINKSSFAFYLPSDGSGERWEKIGNQYYRYITQFAKISDVSVVTNPAYDNTSSMVRSFEEIKKDLDKTEIEVKEYNIDSDIYNYKYKFLKLLK</sequence>
<organism evidence="5 6">
    <name type="scientific">Belliella calami</name>
    <dbReference type="NCBI Taxonomy" id="2923436"/>
    <lineage>
        <taxon>Bacteria</taxon>
        <taxon>Pseudomonadati</taxon>
        <taxon>Bacteroidota</taxon>
        <taxon>Cytophagia</taxon>
        <taxon>Cytophagales</taxon>
        <taxon>Cyclobacteriaceae</taxon>
        <taxon>Belliella</taxon>
    </lineage>
</organism>
<keyword evidence="1" id="KW-1188">Viral release from host cell</keyword>
<evidence type="ECO:0000313" key="6">
    <source>
        <dbReference type="Proteomes" id="UP001165488"/>
    </source>
</evidence>
<dbReference type="EMBL" id="JAKZGS010000001">
    <property type="protein sequence ID" value="MCH7396568.1"/>
    <property type="molecule type" value="Genomic_DNA"/>
</dbReference>
<keyword evidence="3" id="KW-0378">Hydrolase</keyword>
<evidence type="ECO:0000256" key="1">
    <source>
        <dbReference type="ARBA" id="ARBA00022612"/>
    </source>
</evidence>
<reference evidence="5" key="1">
    <citation type="submission" date="2022-03" db="EMBL/GenBank/DDBJ databases">
        <title>De novo assembled genomes of Belliella spp. (Cyclobacteriaceae) strains.</title>
        <authorList>
            <person name="Szabo A."/>
            <person name="Korponai K."/>
            <person name="Felfoldi T."/>
        </authorList>
    </citation>
    <scope>NUCLEOTIDE SEQUENCE</scope>
    <source>
        <strain evidence="5">DSM 107340</strain>
    </source>
</reference>
<dbReference type="GO" id="GO:0006508">
    <property type="term" value="P:proteolysis"/>
    <property type="evidence" value="ECO:0007669"/>
    <property type="project" value="UniProtKB-KW"/>
</dbReference>
<evidence type="ECO:0000313" key="5">
    <source>
        <dbReference type="EMBL" id="MCH7396568.1"/>
    </source>
</evidence>
<dbReference type="NCBIfam" id="TIGR01543">
    <property type="entry name" value="proheadase_HK97"/>
    <property type="match status" value="1"/>
</dbReference>
<comment type="caution">
    <text evidence="5">The sequence shown here is derived from an EMBL/GenBank/DDBJ whole genome shotgun (WGS) entry which is preliminary data.</text>
</comment>
<dbReference type="Proteomes" id="UP001165488">
    <property type="component" value="Unassembled WGS sequence"/>
</dbReference>
<protein>
    <submittedName>
        <fullName evidence="5">HK97 family phage prohead protease</fullName>
    </submittedName>
</protein>
<evidence type="ECO:0000256" key="3">
    <source>
        <dbReference type="ARBA" id="ARBA00022801"/>
    </source>
</evidence>
<dbReference type="InterPro" id="IPR006433">
    <property type="entry name" value="Prohead_protease"/>
</dbReference>
<keyword evidence="2 5" id="KW-0645">Protease</keyword>
<proteinExistence type="predicted"/>
<dbReference type="Pfam" id="PF04586">
    <property type="entry name" value="Peptidase_S78"/>
    <property type="match status" value="1"/>
</dbReference>
<evidence type="ECO:0000259" key="4">
    <source>
        <dbReference type="Pfam" id="PF04586"/>
    </source>
</evidence>
<dbReference type="GO" id="GO:0008233">
    <property type="term" value="F:peptidase activity"/>
    <property type="evidence" value="ECO:0007669"/>
    <property type="project" value="UniProtKB-KW"/>
</dbReference>
<name>A0ABS9UJ73_9BACT</name>
<dbReference type="InterPro" id="IPR054613">
    <property type="entry name" value="Peptidase_S78_dom"/>
</dbReference>
<keyword evidence="6" id="KW-1185">Reference proteome</keyword>
<gene>
    <name evidence="5" type="ORF">MM236_01150</name>
</gene>
<evidence type="ECO:0000256" key="2">
    <source>
        <dbReference type="ARBA" id="ARBA00022670"/>
    </source>
</evidence>
<accession>A0ABS9UJ73</accession>
<feature type="domain" description="Prohead serine protease" evidence="4">
    <location>
        <begin position="12"/>
        <end position="176"/>
    </location>
</feature>